<proteinExistence type="inferred from homology"/>
<evidence type="ECO:0000256" key="2">
    <source>
        <dbReference type="ARBA" id="ARBA00007787"/>
    </source>
</evidence>
<comment type="function">
    <text evidence="1">Electron transport system for the ribonucleotide reductase system NrdEF.</text>
</comment>
<evidence type="ECO:0000259" key="8">
    <source>
        <dbReference type="Pfam" id="PF00462"/>
    </source>
</evidence>
<name>A0ABS7YL03_9VIBR</name>
<dbReference type="RefSeq" id="WP_068717050.1">
    <property type="nucleotide sequence ID" value="NZ_AP014636.1"/>
</dbReference>
<sequence>MEIIVYSKSQCVQCAATVKSLEAKGIKHQVIDLTENHEAMKTVQAMGYRQVPVVVAGSEHWCGFRPDMISRIFS</sequence>
<protein>
    <recommendedName>
        <fullName evidence="3">Glutaredoxin-like protein NrdH</fullName>
    </recommendedName>
</protein>
<comment type="caution">
    <text evidence="9">The sequence shown here is derived from an EMBL/GenBank/DDBJ whole genome shotgun (WGS) entry which is preliminary data.</text>
</comment>
<dbReference type="Gene3D" id="3.40.30.10">
    <property type="entry name" value="Glutaredoxin"/>
    <property type="match status" value="1"/>
</dbReference>
<dbReference type="InterPro" id="IPR051548">
    <property type="entry name" value="Grx-like_ET"/>
</dbReference>
<evidence type="ECO:0000256" key="7">
    <source>
        <dbReference type="ARBA" id="ARBA00023284"/>
    </source>
</evidence>
<dbReference type="PANTHER" id="PTHR34386:SF1">
    <property type="entry name" value="GLUTAREDOXIN-LIKE PROTEIN NRDH"/>
    <property type="match status" value="1"/>
</dbReference>
<keyword evidence="10" id="KW-1185">Reference proteome</keyword>
<evidence type="ECO:0000256" key="3">
    <source>
        <dbReference type="ARBA" id="ARBA00017945"/>
    </source>
</evidence>
<evidence type="ECO:0000256" key="4">
    <source>
        <dbReference type="ARBA" id="ARBA00022448"/>
    </source>
</evidence>
<keyword evidence="6" id="KW-1015">Disulfide bond</keyword>
<dbReference type="PROSITE" id="PS51354">
    <property type="entry name" value="GLUTAREDOXIN_2"/>
    <property type="match status" value="1"/>
</dbReference>
<dbReference type="EMBL" id="JAIWIU010000056">
    <property type="protein sequence ID" value="MCA2016365.1"/>
    <property type="molecule type" value="Genomic_DNA"/>
</dbReference>
<feature type="domain" description="Glutaredoxin" evidence="8">
    <location>
        <begin position="3"/>
        <end position="61"/>
    </location>
</feature>
<dbReference type="Pfam" id="PF00462">
    <property type="entry name" value="Glutaredoxin"/>
    <property type="match status" value="1"/>
</dbReference>
<evidence type="ECO:0000313" key="9">
    <source>
        <dbReference type="EMBL" id="MCA2016365.1"/>
    </source>
</evidence>
<comment type="similarity">
    <text evidence="2">Belongs to the glutaredoxin family.</text>
</comment>
<evidence type="ECO:0000313" key="10">
    <source>
        <dbReference type="Proteomes" id="UP001199044"/>
    </source>
</evidence>
<dbReference type="InterPro" id="IPR002109">
    <property type="entry name" value="Glutaredoxin"/>
</dbReference>
<dbReference type="NCBIfam" id="TIGR02194">
    <property type="entry name" value="GlrX_NrdH"/>
    <property type="match status" value="1"/>
</dbReference>
<evidence type="ECO:0000256" key="6">
    <source>
        <dbReference type="ARBA" id="ARBA00023157"/>
    </source>
</evidence>
<dbReference type="PANTHER" id="PTHR34386">
    <property type="entry name" value="GLUTAREDOXIN"/>
    <property type="match status" value="1"/>
</dbReference>
<dbReference type="SUPFAM" id="SSF52833">
    <property type="entry name" value="Thioredoxin-like"/>
    <property type="match status" value="1"/>
</dbReference>
<dbReference type="InterPro" id="IPR011909">
    <property type="entry name" value="GlrX_NrdH"/>
</dbReference>
<accession>A0ABS7YL03</accession>
<evidence type="ECO:0000256" key="1">
    <source>
        <dbReference type="ARBA" id="ARBA00002292"/>
    </source>
</evidence>
<keyword evidence="4" id="KW-0813">Transport</keyword>
<keyword evidence="7" id="KW-0676">Redox-active center</keyword>
<reference evidence="10" key="1">
    <citation type="submission" date="2023-07" db="EMBL/GenBank/DDBJ databases">
        <title>Molecular identification of indigenous halophilic bacteria isolated from red sea cost, biodegradation of synthetic dyes and assessment of degraded metabolite toxicity.</title>
        <authorList>
            <person name="Chaieb K."/>
            <person name="Altayb H.N."/>
        </authorList>
    </citation>
    <scope>NUCLEOTIDE SEQUENCE [LARGE SCALE GENOMIC DNA]</scope>
    <source>
        <strain evidence="10">K20</strain>
    </source>
</reference>
<gene>
    <name evidence="9" type="primary">nrdH</name>
    <name evidence="9" type="ORF">LDJ79_09605</name>
</gene>
<keyword evidence="5" id="KW-0249">Electron transport</keyword>
<evidence type="ECO:0000256" key="5">
    <source>
        <dbReference type="ARBA" id="ARBA00022982"/>
    </source>
</evidence>
<organism evidence="9 10">
    <name type="scientific">Vibrio tritonius</name>
    <dbReference type="NCBI Taxonomy" id="1435069"/>
    <lineage>
        <taxon>Bacteria</taxon>
        <taxon>Pseudomonadati</taxon>
        <taxon>Pseudomonadota</taxon>
        <taxon>Gammaproteobacteria</taxon>
        <taxon>Vibrionales</taxon>
        <taxon>Vibrionaceae</taxon>
        <taxon>Vibrio</taxon>
    </lineage>
</organism>
<dbReference type="CDD" id="cd02976">
    <property type="entry name" value="NrdH"/>
    <property type="match status" value="1"/>
</dbReference>
<dbReference type="Proteomes" id="UP001199044">
    <property type="component" value="Unassembled WGS sequence"/>
</dbReference>
<dbReference type="InterPro" id="IPR036249">
    <property type="entry name" value="Thioredoxin-like_sf"/>
</dbReference>